<evidence type="ECO:0000313" key="2">
    <source>
        <dbReference type="EMBL" id="GAW25708.1"/>
    </source>
</evidence>
<keyword evidence="1" id="KW-0472">Membrane</keyword>
<keyword evidence="1" id="KW-1133">Transmembrane helix</keyword>
<organism evidence="2">
    <name type="scientific">Rosellinia necatrix</name>
    <name type="common">White root-rot fungus</name>
    <dbReference type="NCBI Taxonomy" id="77044"/>
    <lineage>
        <taxon>Eukaryota</taxon>
        <taxon>Fungi</taxon>
        <taxon>Dikarya</taxon>
        <taxon>Ascomycota</taxon>
        <taxon>Pezizomycotina</taxon>
        <taxon>Sordariomycetes</taxon>
        <taxon>Xylariomycetidae</taxon>
        <taxon>Xylariales</taxon>
        <taxon>Xylariaceae</taxon>
        <taxon>Rosellinia</taxon>
    </lineage>
</organism>
<gene>
    <name evidence="2" type="ORF">SAMD00023353_1101740</name>
</gene>
<dbReference type="AlphaFoldDB" id="A0A1S8A6H9"/>
<dbReference type="OrthoDB" id="1077582at2759"/>
<dbReference type="Proteomes" id="UP000054516">
    <property type="component" value="Unassembled WGS sequence"/>
</dbReference>
<reference evidence="2" key="1">
    <citation type="submission" date="2016-03" db="EMBL/GenBank/DDBJ databases">
        <title>Draft genome sequence of Rosellinia necatrix.</title>
        <authorList>
            <person name="Kanematsu S."/>
        </authorList>
    </citation>
    <scope>NUCLEOTIDE SEQUENCE [LARGE SCALE GENOMIC DNA]</scope>
    <source>
        <strain evidence="2">W97</strain>
    </source>
</reference>
<protein>
    <submittedName>
        <fullName evidence="2">Putative signal peptidase I</fullName>
    </submittedName>
</protein>
<evidence type="ECO:0000256" key="1">
    <source>
        <dbReference type="SAM" id="Phobius"/>
    </source>
</evidence>
<sequence length="68" mass="7721">MLQGCDNNDLDDVALYPGERTSVYRSEVVGFVRGYVPYLGWIVIAFQDFYWVKYAVGIFIAVMFLAGT</sequence>
<accession>A0A1S8A6H9</accession>
<evidence type="ECO:0000313" key="3">
    <source>
        <dbReference type="Proteomes" id="UP000054516"/>
    </source>
</evidence>
<name>A0A1S8A6H9_ROSNE</name>
<dbReference type="EMBL" id="DF977456">
    <property type="protein sequence ID" value="GAW25708.1"/>
    <property type="molecule type" value="Genomic_DNA"/>
</dbReference>
<keyword evidence="3" id="KW-1185">Reference proteome</keyword>
<keyword evidence="1" id="KW-0812">Transmembrane</keyword>
<dbReference type="STRING" id="77044.A0A1S8A6H9"/>
<feature type="transmembrane region" description="Helical" evidence="1">
    <location>
        <begin position="38"/>
        <end position="66"/>
    </location>
</feature>
<proteinExistence type="predicted"/>